<dbReference type="EMBL" id="UINC01063685">
    <property type="protein sequence ID" value="SVB91579.1"/>
    <property type="molecule type" value="Genomic_DNA"/>
</dbReference>
<dbReference type="AlphaFoldDB" id="A0A382HWM3"/>
<protein>
    <submittedName>
        <fullName evidence="1">Uncharacterized protein</fullName>
    </submittedName>
</protein>
<gene>
    <name evidence="1" type="ORF">METZ01_LOCUS244433</name>
</gene>
<name>A0A382HWM3_9ZZZZ</name>
<accession>A0A382HWM3</accession>
<proteinExistence type="predicted"/>
<organism evidence="1">
    <name type="scientific">marine metagenome</name>
    <dbReference type="NCBI Taxonomy" id="408172"/>
    <lineage>
        <taxon>unclassified sequences</taxon>
        <taxon>metagenomes</taxon>
        <taxon>ecological metagenomes</taxon>
    </lineage>
</organism>
<reference evidence="1" key="1">
    <citation type="submission" date="2018-05" db="EMBL/GenBank/DDBJ databases">
        <authorList>
            <person name="Lanie J.A."/>
            <person name="Ng W.-L."/>
            <person name="Kazmierczak K.M."/>
            <person name="Andrzejewski T.M."/>
            <person name="Davidsen T.M."/>
            <person name="Wayne K.J."/>
            <person name="Tettelin H."/>
            <person name="Glass J.I."/>
            <person name="Rusch D."/>
            <person name="Podicherti R."/>
            <person name="Tsui H.-C.T."/>
            <person name="Winkler M.E."/>
        </authorList>
    </citation>
    <scope>NUCLEOTIDE SEQUENCE</scope>
</reference>
<sequence length="26" mass="3119">MQREQKVQQQVGSYCMNKMVKQDLMS</sequence>
<evidence type="ECO:0000313" key="1">
    <source>
        <dbReference type="EMBL" id="SVB91579.1"/>
    </source>
</evidence>